<dbReference type="InterPro" id="IPR001969">
    <property type="entry name" value="Aspartic_peptidase_AS"/>
</dbReference>
<dbReference type="InterPro" id="IPR021109">
    <property type="entry name" value="Peptidase_aspartic_dom_sf"/>
</dbReference>
<accession>A0ABS9HS89</accession>
<gene>
    <name evidence="8" type="ORF">L3V18_08315</name>
    <name evidence="9" type="ORF">L3V18_18340</name>
</gene>
<evidence type="ECO:0000256" key="3">
    <source>
        <dbReference type="ARBA" id="ARBA00022729"/>
    </source>
</evidence>
<dbReference type="InterPro" id="IPR033121">
    <property type="entry name" value="PEPTIDASE_A1"/>
</dbReference>
<reference evidence="10" key="1">
    <citation type="submission" date="2022-01" db="EMBL/GenBank/DDBJ databases">
        <title>Lysobacter chinensis sp. nov., a bacterium isolated from cow dung compost.</title>
        <authorList>
            <person name="Zhou L.Y."/>
        </authorList>
    </citation>
    <scope>NUCLEOTIDE SEQUENCE [LARGE SCALE GENOMIC DNA]</scope>
    <source>
        <strain evidence="10">TLK-CK17</strain>
    </source>
</reference>
<dbReference type="CDD" id="cd05471">
    <property type="entry name" value="pepsin_like"/>
    <property type="match status" value="1"/>
</dbReference>
<dbReference type="EMBL" id="JAKJPO010000003">
    <property type="protein sequence ID" value="MCF7221789.1"/>
    <property type="molecule type" value="Genomic_DNA"/>
</dbReference>
<proteinExistence type="inferred from homology"/>
<evidence type="ECO:0000256" key="1">
    <source>
        <dbReference type="ARBA" id="ARBA00007447"/>
    </source>
</evidence>
<dbReference type="RefSeq" id="WP_237054199.1">
    <property type="nucleotide sequence ID" value="NZ_JAKJPO010000003.1"/>
</dbReference>
<reference evidence="8 10" key="2">
    <citation type="submission" date="2022-01" db="EMBL/GenBank/DDBJ databases">
        <title>Lysobacter chinensis sp. nov., a bacterium isolated from cow dung compost.</title>
        <authorList>
            <person name="Liu Y."/>
        </authorList>
    </citation>
    <scope>NUCLEOTIDE SEQUENCE [LARGE SCALE GENOMIC DNA]</scope>
    <source>
        <strain evidence="8 10">TLK-CK17</strain>
    </source>
</reference>
<keyword evidence="10" id="KW-1185">Reference proteome</keyword>
<dbReference type="SUPFAM" id="SSF50630">
    <property type="entry name" value="Acid proteases"/>
    <property type="match status" value="1"/>
</dbReference>
<evidence type="ECO:0000256" key="6">
    <source>
        <dbReference type="ARBA" id="ARBA00023145"/>
    </source>
</evidence>
<evidence type="ECO:0000313" key="9">
    <source>
        <dbReference type="EMBL" id="MCF7223725.1"/>
    </source>
</evidence>
<dbReference type="PRINTS" id="PR00792">
    <property type="entry name" value="PEPSIN"/>
</dbReference>
<name>A0ABS9HS89_9GAMM</name>
<keyword evidence="3" id="KW-0732">Signal</keyword>
<evidence type="ECO:0000256" key="2">
    <source>
        <dbReference type="ARBA" id="ARBA00022670"/>
    </source>
</evidence>
<evidence type="ECO:0000256" key="4">
    <source>
        <dbReference type="ARBA" id="ARBA00022750"/>
    </source>
</evidence>
<organism evidence="8 10">
    <name type="scientific">Marilutibacter chinensis</name>
    <dbReference type="NCBI Taxonomy" id="2912247"/>
    <lineage>
        <taxon>Bacteria</taxon>
        <taxon>Pseudomonadati</taxon>
        <taxon>Pseudomonadota</taxon>
        <taxon>Gammaproteobacteria</taxon>
        <taxon>Lysobacterales</taxon>
        <taxon>Lysobacteraceae</taxon>
        <taxon>Marilutibacter</taxon>
    </lineage>
</organism>
<comment type="caution">
    <text evidence="8">The sequence shown here is derived from an EMBL/GenBank/DDBJ whole genome shotgun (WGS) entry which is preliminary data.</text>
</comment>
<keyword evidence="4" id="KW-0064">Aspartyl protease</keyword>
<dbReference type="PANTHER" id="PTHR47965:SF12">
    <property type="entry name" value="ASPARTIC PROTEINASE 3-RELATED"/>
    <property type="match status" value="1"/>
</dbReference>
<keyword evidence="6" id="KW-0865">Zymogen</keyword>
<evidence type="ECO:0000313" key="8">
    <source>
        <dbReference type="EMBL" id="MCF7221789.1"/>
    </source>
</evidence>
<evidence type="ECO:0000313" key="10">
    <source>
        <dbReference type="Proteomes" id="UP001430796"/>
    </source>
</evidence>
<dbReference type="PANTHER" id="PTHR47965">
    <property type="entry name" value="ASPARTYL PROTEASE-RELATED"/>
    <property type="match status" value="1"/>
</dbReference>
<dbReference type="PROSITE" id="PS00141">
    <property type="entry name" value="ASP_PROTEASE"/>
    <property type="match status" value="1"/>
</dbReference>
<sequence length="428" mass="45811">MSALPDRNDVQYPGGIHLAISLAWAKGAYTVPIAFGSGRRTANLVLDTGSSTLVVLPHAYLPEDDEALSATAWAQEVRYGQGTWAGPVVRTRLAFGHGAHACGIDDAEVSVIEAAAQDFRDADGIFGLAYSGLDIAHDMGGVLSARGADPALTWPWPFEADDDDLDAFGTLLRQQPRVALQPLFSQLAGQGRIQDRFGMLVRRALVHVLDDAVDDDVLDADPLNRGVMVLGGGEDAPALHTGRFQDVRIVHDLYYNANLLAVQVGDRPRIAVPPLDPQYARRAASNAILDTGSSFLVLEAGTHDAIMAGLTAIDPRLPALCGKFRDTFNASGHGVANAEVDALDWPVLTFHLEGEGGSETALACPPEHYWPRNAMYAGESFFLLMPQLPGWPNESILGLPLMAGHYCLFDRCADGGVGRVRIAPAHPL</sequence>
<feature type="domain" description="Peptidase A1" evidence="7">
    <location>
        <begin position="29"/>
        <end position="420"/>
    </location>
</feature>
<protein>
    <submittedName>
        <fullName evidence="8">A1 family peptidase</fullName>
    </submittedName>
</protein>
<dbReference type="Gene3D" id="2.40.70.10">
    <property type="entry name" value="Acid Proteases"/>
    <property type="match status" value="2"/>
</dbReference>
<dbReference type="Proteomes" id="UP001430796">
    <property type="component" value="Unassembled WGS sequence"/>
</dbReference>
<comment type="similarity">
    <text evidence="1">Belongs to the peptidase A1 family.</text>
</comment>
<dbReference type="InterPro" id="IPR001461">
    <property type="entry name" value="Aspartic_peptidase_A1"/>
</dbReference>
<dbReference type="EMBL" id="JAKJPO010000020">
    <property type="protein sequence ID" value="MCF7223725.1"/>
    <property type="molecule type" value="Genomic_DNA"/>
</dbReference>
<dbReference type="PROSITE" id="PS51767">
    <property type="entry name" value="PEPTIDASE_A1"/>
    <property type="match status" value="1"/>
</dbReference>
<keyword evidence="5" id="KW-0378">Hydrolase</keyword>
<reference evidence="8 10" key="3">
    <citation type="submission" date="2022-01" db="EMBL/GenBank/DDBJ databases">
        <authorList>
            <person name="Zhou L.Y."/>
        </authorList>
    </citation>
    <scope>NUCLEOTIDE SEQUENCE [LARGE SCALE GENOMIC DNA]</scope>
    <source>
        <strain evidence="8 10">TLK-CK17</strain>
    </source>
</reference>
<evidence type="ECO:0000256" key="5">
    <source>
        <dbReference type="ARBA" id="ARBA00022801"/>
    </source>
</evidence>
<keyword evidence="2" id="KW-0645">Protease</keyword>
<dbReference type="InterPro" id="IPR034164">
    <property type="entry name" value="Pepsin-like_dom"/>
</dbReference>
<evidence type="ECO:0000259" key="7">
    <source>
        <dbReference type="PROSITE" id="PS51767"/>
    </source>
</evidence>